<keyword evidence="8" id="KW-0238">DNA-binding</keyword>
<keyword evidence="5 14" id="KW-0863">Zinc-finger</keyword>
<dbReference type="STRING" id="2163413.A0A4P6XGE1"/>
<feature type="region of interest" description="Disordered" evidence="15">
    <location>
        <begin position="326"/>
        <end position="349"/>
    </location>
</feature>
<dbReference type="SUPFAM" id="SSF57667">
    <property type="entry name" value="beta-beta-alpha zinc fingers"/>
    <property type="match status" value="1"/>
</dbReference>
<dbReference type="InterPro" id="IPR051007">
    <property type="entry name" value="creA/MIG_C2H2-ZnF"/>
</dbReference>
<keyword evidence="6" id="KW-0862">Zinc</keyword>
<evidence type="ECO:0000256" key="2">
    <source>
        <dbReference type="ARBA" id="ARBA00022491"/>
    </source>
</evidence>
<keyword evidence="10" id="KW-0539">Nucleus</keyword>
<evidence type="ECO:0000256" key="10">
    <source>
        <dbReference type="ARBA" id="ARBA00023242"/>
    </source>
</evidence>
<dbReference type="GO" id="GO:0000433">
    <property type="term" value="P:carbon catabolite repression of transcription from RNA polymerase II promoter by glucose"/>
    <property type="evidence" value="ECO:0007669"/>
    <property type="project" value="TreeGrafter"/>
</dbReference>
<evidence type="ECO:0000256" key="6">
    <source>
        <dbReference type="ARBA" id="ARBA00022833"/>
    </source>
</evidence>
<feature type="domain" description="C2H2-type" evidence="16">
    <location>
        <begin position="15"/>
        <end position="42"/>
    </location>
</feature>
<dbReference type="Gene3D" id="3.30.160.60">
    <property type="entry name" value="Classic Zinc Finger"/>
    <property type="match status" value="2"/>
</dbReference>
<keyword evidence="3" id="KW-0479">Metal-binding</keyword>
<dbReference type="SMART" id="SM00355">
    <property type="entry name" value="ZnF_C2H2"/>
    <property type="match status" value="2"/>
</dbReference>
<evidence type="ECO:0000313" key="18">
    <source>
        <dbReference type="Proteomes" id="UP000292447"/>
    </source>
</evidence>
<dbReference type="InterPro" id="IPR036236">
    <property type="entry name" value="Znf_C2H2_sf"/>
</dbReference>
<comment type="similarity">
    <text evidence="11">Belongs to the creA/MIG C2H2-type zinc-finger protein family.</text>
</comment>
<feature type="domain" description="C2H2-type" evidence="16">
    <location>
        <begin position="43"/>
        <end position="72"/>
    </location>
</feature>
<dbReference type="PROSITE" id="PS00028">
    <property type="entry name" value="ZINC_FINGER_C2H2_1"/>
    <property type="match status" value="2"/>
</dbReference>
<organism evidence="17 18">
    <name type="scientific">Metschnikowia aff. pulcherrima</name>
    <dbReference type="NCBI Taxonomy" id="2163413"/>
    <lineage>
        <taxon>Eukaryota</taxon>
        <taxon>Fungi</taxon>
        <taxon>Dikarya</taxon>
        <taxon>Ascomycota</taxon>
        <taxon>Saccharomycotina</taxon>
        <taxon>Pichiomycetes</taxon>
        <taxon>Metschnikowiaceae</taxon>
        <taxon>Metschnikowia</taxon>
    </lineage>
</organism>
<dbReference type="PANTHER" id="PTHR47428">
    <property type="entry name" value="REGULATORY PROTEIN MIG1-RELATED"/>
    <property type="match status" value="1"/>
</dbReference>
<evidence type="ECO:0000256" key="5">
    <source>
        <dbReference type="ARBA" id="ARBA00022771"/>
    </source>
</evidence>
<dbReference type="Proteomes" id="UP000292447">
    <property type="component" value="Chromosome I"/>
</dbReference>
<evidence type="ECO:0000256" key="12">
    <source>
        <dbReference type="ARBA" id="ARBA00056233"/>
    </source>
</evidence>
<dbReference type="EMBL" id="CP034456">
    <property type="protein sequence ID" value="QBM86280.1"/>
    <property type="molecule type" value="Genomic_DNA"/>
</dbReference>
<accession>A0A4P6XGE1</accession>
<dbReference type="GO" id="GO:0005737">
    <property type="term" value="C:cytoplasm"/>
    <property type="evidence" value="ECO:0007669"/>
    <property type="project" value="TreeGrafter"/>
</dbReference>
<dbReference type="AlphaFoldDB" id="A0A4P6XGE1"/>
<evidence type="ECO:0000256" key="9">
    <source>
        <dbReference type="ARBA" id="ARBA00023163"/>
    </source>
</evidence>
<feature type="region of interest" description="Disordered" evidence="15">
    <location>
        <begin position="263"/>
        <end position="288"/>
    </location>
</feature>
<keyword evidence="18" id="KW-1185">Reference proteome</keyword>
<evidence type="ECO:0000313" key="17">
    <source>
        <dbReference type="EMBL" id="QBM86280.1"/>
    </source>
</evidence>
<dbReference type="PANTHER" id="PTHR47428:SF1">
    <property type="entry name" value="REGULATORY PROTEIN MIG1-RELATED"/>
    <property type="match status" value="1"/>
</dbReference>
<dbReference type="GO" id="GO:0008270">
    <property type="term" value="F:zinc ion binding"/>
    <property type="evidence" value="ECO:0007669"/>
    <property type="project" value="UniProtKB-KW"/>
</dbReference>
<comment type="subcellular location">
    <subcellularLocation>
        <location evidence="1">Nucleus</location>
    </subcellularLocation>
</comment>
<dbReference type="FunFam" id="3.30.160.60:FF:000152">
    <property type="entry name" value="DNA-binding protein creA"/>
    <property type="match status" value="1"/>
</dbReference>
<evidence type="ECO:0000256" key="1">
    <source>
        <dbReference type="ARBA" id="ARBA00004123"/>
    </source>
</evidence>
<evidence type="ECO:0000256" key="13">
    <source>
        <dbReference type="ARBA" id="ARBA00068528"/>
    </source>
</evidence>
<keyword evidence="2" id="KW-0678">Repressor</keyword>
<evidence type="ECO:0000256" key="15">
    <source>
        <dbReference type="SAM" id="MobiDB-lite"/>
    </source>
</evidence>
<evidence type="ECO:0000256" key="7">
    <source>
        <dbReference type="ARBA" id="ARBA00023015"/>
    </source>
</evidence>
<dbReference type="Pfam" id="PF00096">
    <property type="entry name" value="zf-C2H2"/>
    <property type="match status" value="2"/>
</dbReference>
<proteinExistence type="inferred from homology"/>
<gene>
    <name evidence="17" type="primary">MPUL0A09170</name>
    <name evidence="17" type="ORF">METSCH_A09170</name>
</gene>
<evidence type="ECO:0000256" key="4">
    <source>
        <dbReference type="ARBA" id="ARBA00022737"/>
    </source>
</evidence>
<evidence type="ECO:0000256" key="3">
    <source>
        <dbReference type="ARBA" id="ARBA00022723"/>
    </source>
</evidence>
<evidence type="ECO:0000259" key="16">
    <source>
        <dbReference type="PROSITE" id="PS50157"/>
    </source>
</evidence>
<reference evidence="18" key="1">
    <citation type="submission" date="2019-03" db="EMBL/GenBank/DDBJ databases">
        <title>Snf2 controls pulcherriminic acid biosynthesis and connects pigmentation and antifungal activity of the yeast Metschnikowia pulcherrima.</title>
        <authorList>
            <person name="Gore-Lloyd D."/>
            <person name="Sumann I."/>
            <person name="Brachmann A.O."/>
            <person name="Schneeberger K."/>
            <person name="Ortiz-Merino R.A."/>
            <person name="Moreno-Beltran M."/>
            <person name="Schlaefli M."/>
            <person name="Kirner P."/>
            <person name="Santos Kron A."/>
            <person name="Wolfe K.H."/>
            <person name="Piel J."/>
            <person name="Ahrens C.H."/>
            <person name="Henk D."/>
            <person name="Freimoser F.M."/>
        </authorList>
    </citation>
    <scope>NUCLEOTIDE SEQUENCE [LARGE SCALE GENOMIC DNA]</scope>
    <source>
        <strain evidence="18">APC 1.2</strain>
    </source>
</reference>
<sequence>MSSLHTEKPKDDRPYKCTICDKAFHRLEHQTRHIRTHTGEKPHRCTFPGCTKRFSRLDELTRHLRIHNNPTLRKRAGRHDELKYEPQFQVLTDANGNSVPVAAIPVAFDGQGAPHYYAGQGYPVYVMQHGAPGQTLAIPVQPGPPANPGHAFAASLNGSNMATIPSVQSVPNFQHPQGPFVQAVQAVQNVPSVQDVQGLHSVQSVPNFRNFQASQPQTVPHQRQQMPAVFSLPSLPTAMQHGNTIGGFPVLGLHIAAQPVFTNGQQTQGPSQPGNGQGINNGPFVNTQGYVNVQPPHESVQNAAREKPPYQAHHEKAQFQFHVARDGQNGVGSSGDKELHRSPSQTSLGLGHSQVFLHTNGPSTDHLSTQLLTNSPEVQNVRNVPPLFTNLHEYFQKRVPSSGSVQKLKLSLSSGLLTSLHSLSQLQRMTPLKAPSQTSVPRQVSLSQLNLEFVQPVKKLRPNSPTQQPTRLYMAQNTLDLSNLTSPSHVTLTQPPSREAASFIILPNETPLQTPSHSPPLNPQNSSEKGINSFHLISKLETQKMKKPSFEQQDESIAVNGTQLPPIRSVFNFGESQAVAPRRE</sequence>
<evidence type="ECO:0000256" key="11">
    <source>
        <dbReference type="ARBA" id="ARBA00038023"/>
    </source>
</evidence>
<name>A0A4P6XGE1_9ASCO</name>
<dbReference type="GO" id="GO:0000978">
    <property type="term" value="F:RNA polymerase II cis-regulatory region sequence-specific DNA binding"/>
    <property type="evidence" value="ECO:0007669"/>
    <property type="project" value="TreeGrafter"/>
</dbReference>
<dbReference type="FunFam" id="3.30.160.60:FF:000089">
    <property type="entry name" value="DNA-binding protein creA"/>
    <property type="match status" value="1"/>
</dbReference>
<feature type="compositionally biased region" description="Low complexity" evidence="15">
    <location>
        <begin position="263"/>
        <end position="283"/>
    </location>
</feature>
<protein>
    <recommendedName>
        <fullName evidence="13">Regulatory protein MIG1</fullName>
    </recommendedName>
</protein>
<keyword evidence="9" id="KW-0804">Transcription</keyword>
<keyword evidence="7" id="KW-0805">Transcription regulation</keyword>
<evidence type="ECO:0000256" key="14">
    <source>
        <dbReference type="PROSITE-ProRule" id="PRU00042"/>
    </source>
</evidence>
<dbReference type="InterPro" id="IPR013087">
    <property type="entry name" value="Znf_C2H2_type"/>
</dbReference>
<evidence type="ECO:0000256" key="8">
    <source>
        <dbReference type="ARBA" id="ARBA00023125"/>
    </source>
</evidence>
<comment type="function">
    <text evidence="12">Involved in glucose repression of glucose metabolism genes.</text>
</comment>
<dbReference type="PROSITE" id="PS50157">
    <property type="entry name" value="ZINC_FINGER_C2H2_2"/>
    <property type="match status" value="2"/>
</dbReference>
<keyword evidence="4" id="KW-0677">Repeat</keyword>
<dbReference type="GO" id="GO:0005634">
    <property type="term" value="C:nucleus"/>
    <property type="evidence" value="ECO:0007669"/>
    <property type="project" value="UniProtKB-SubCell"/>
</dbReference>